<comment type="caution">
    <text evidence="1">The sequence shown here is derived from an EMBL/GenBank/DDBJ whole genome shotgun (WGS) entry which is preliminary data.</text>
</comment>
<protein>
    <submittedName>
        <fullName evidence="1">Uncharacterized protein</fullName>
    </submittedName>
</protein>
<organism evidence="1 2">
    <name type="scientific">Rhizophagus irregularis</name>
    <dbReference type="NCBI Taxonomy" id="588596"/>
    <lineage>
        <taxon>Eukaryota</taxon>
        <taxon>Fungi</taxon>
        <taxon>Fungi incertae sedis</taxon>
        <taxon>Mucoromycota</taxon>
        <taxon>Glomeromycotina</taxon>
        <taxon>Glomeromycetes</taxon>
        <taxon>Glomerales</taxon>
        <taxon>Glomeraceae</taxon>
        <taxon>Rhizophagus</taxon>
    </lineage>
</organism>
<proteinExistence type="predicted"/>
<evidence type="ECO:0000313" key="1">
    <source>
        <dbReference type="EMBL" id="PKC12966.1"/>
    </source>
</evidence>
<dbReference type="Proteomes" id="UP000232722">
    <property type="component" value="Unassembled WGS sequence"/>
</dbReference>
<reference evidence="1 2" key="2">
    <citation type="submission" date="2017-09" db="EMBL/GenBank/DDBJ databases">
        <title>Extensive intraspecific genome diversity in a model arbuscular mycorrhizal fungus.</title>
        <authorList>
            <person name="Chen E.C."/>
            <person name="Morin E."/>
            <person name="Beaudet D."/>
            <person name="Noel J."/>
            <person name="Ndikumana S."/>
            <person name="Charron P."/>
            <person name="St-Onge C."/>
            <person name="Giorgi J."/>
            <person name="Grigoriev I.V."/>
            <person name="Roux C."/>
            <person name="Martin F.M."/>
            <person name="Corradi N."/>
        </authorList>
    </citation>
    <scope>NUCLEOTIDE SEQUENCE [LARGE SCALE GENOMIC DNA]</scope>
    <source>
        <strain evidence="1 2">A5</strain>
    </source>
</reference>
<sequence>MKTIRTLLFPFMQLCSTSFKSNIWKLRNEKWKALRDELNITKKSFKDYRKNFINERRNIGTSSVPNSSNRQHDREYGYINPFNDFRNFKLDKEFLFILFSSSNFLHSGSFFSHLECNDFLDYSSPVCSFDYNIYDV</sequence>
<accession>A0A2N0Q1P5</accession>
<dbReference type="EMBL" id="LLXJ01000216">
    <property type="protein sequence ID" value="PKC12966.1"/>
    <property type="molecule type" value="Genomic_DNA"/>
</dbReference>
<reference evidence="1 2" key="1">
    <citation type="submission" date="2016-04" db="EMBL/GenBank/DDBJ databases">
        <title>Genome analyses suggest a sexual origin of heterokaryosis in a supposedly ancient asexual fungus.</title>
        <authorList>
            <person name="Ropars J."/>
            <person name="Sedzielewska K."/>
            <person name="Noel J."/>
            <person name="Charron P."/>
            <person name="Farinelli L."/>
            <person name="Marton T."/>
            <person name="Kruger M."/>
            <person name="Pelin A."/>
            <person name="Brachmann A."/>
            <person name="Corradi N."/>
        </authorList>
    </citation>
    <scope>NUCLEOTIDE SEQUENCE [LARGE SCALE GENOMIC DNA]</scope>
    <source>
        <strain evidence="1 2">A5</strain>
    </source>
</reference>
<name>A0A2N0Q1P5_9GLOM</name>
<dbReference type="VEuPathDB" id="FungiDB:FUN_025021"/>
<gene>
    <name evidence="1" type="ORF">RhiirA5_411183</name>
</gene>
<dbReference type="VEuPathDB" id="FungiDB:RhiirA1_458308"/>
<dbReference type="AlphaFoldDB" id="A0A2N0Q1P5"/>
<evidence type="ECO:0000313" key="2">
    <source>
        <dbReference type="Proteomes" id="UP000232722"/>
    </source>
</evidence>